<gene>
    <name evidence="1" type="ORF">R5U08_42015</name>
</gene>
<keyword evidence="2" id="KW-1185">Reference proteome</keyword>
<organism evidence="1 2">
    <name type="scientific">Streptomyces coeruleorubidus</name>
    <dbReference type="NCBI Taxonomy" id="116188"/>
    <lineage>
        <taxon>Bacteria</taxon>
        <taxon>Bacillati</taxon>
        <taxon>Actinomycetota</taxon>
        <taxon>Actinomycetes</taxon>
        <taxon>Kitasatosporales</taxon>
        <taxon>Streptomycetaceae</taxon>
        <taxon>Streptomyces</taxon>
    </lineage>
</organism>
<name>A0ABZ0KS95_STRC4</name>
<sequence>MTRVIRDLVWGLPVRQAGDRRRGQGGVMGLFRSDPPVVDFEAVIDTDGVTWQAFTDEDGVLVIDTDAEVEVFVNRAVVGGFVYPAWVDDYGRLIIELDG</sequence>
<proteinExistence type="predicted"/>
<accession>A0ABZ0KS95</accession>
<dbReference type="RefSeq" id="WP_317928339.1">
    <property type="nucleotide sequence ID" value="NZ_CP137525.1"/>
</dbReference>
<dbReference type="EMBL" id="CP137525">
    <property type="protein sequence ID" value="WOT40670.1"/>
    <property type="molecule type" value="Genomic_DNA"/>
</dbReference>
<geneLocation type="plasmid" evidence="1 2">
    <name>unnamed</name>
</geneLocation>
<evidence type="ECO:0000313" key="2">
    <source>
        <dbReference type="Proteomes" id="UP001305002"/>
    </source>
</evidence>
<evidence type="ECO:0000313" key="1">
    <source>
        <dbReference type="EMBL" id="WOT40670.1"/>
    </source>
</evidence>
<reference evidence="1 2" key="2">
    <citation type="journal article" date="2024" name="Microb. Biotechnol.">
        <title>The involvement of multiple ABC transporters in daunorubicin efflux in Streptomyces coeruleorubidus.</title>
        <authorList>
            <person name="Dong J."/>
            <person name="Ning J."/>
            <person name="Tian Y."/>
            <person name="Li H."/>
            <person name="Chen H."/>
            <person name="Guan W."/>
        </authorList>
    </citation>
    <scope>NUCLEOTIDE SEQUENCE [LARGE SCALE GENOMIC DNA]</scope>
    <source>
        <strain evidence="1 2">CICC 11043</strain>
    </source>
</reference>
<reference evidence="1 2" key="1">
    <citation type="journal article" date="2021" name="J. Microbiol. Biotechnol.">
        <title>An Efficient Markerless Deletion System Suitable for the Industrial Strains of Streptomyces.</title>
        <authorList>
            <person name="Dong J."/>
            <person name="Wei J."/>
            <person name="Li H."/>
            <person name="Zhao S."/>
            <person name="Guan W."/>
        </authorList>
    </citation>
    <scope>NUCLEOTIDE SEQUENCE [LARGE SCALE GENOMIC DNA]</scope>
    <source>
        <strain evidence="1 2">CICC 11043</strain>
    </source>
</reference>
<dbReference type="Proteomes" id="UP001305002">
    <property type="component" value="Plasmid unnamed"/>
</dbReference>
<keyword evidence="1" id="KW-0614">Plasmid</keyword>
<protein>
    <submittedName>
        <fullName evidence="1">Uncharacterized protein</fullName>
    </submittedName>
</protein>